<organism evidence="1 2">
    <name type="scientific">Rangifer tarandus platyrhynchus</name>
    <name type="common">Svalbard reindeer</name>
    <dbReference type="NCBI Taxonomy" id="3082113"/>
    <lineage>
        <taxon>Eukaryota</taxon>
        <taxon>Metazoa</taxon>
        <taxon>Chordata</taxon>
        <taxon>Craniata</taxon>
        <taxon>Vertebrata</taxon>
        <taxon>Euteleostomi</taxon>
        <taxon>Mammalia</taxon>
        <taxon>Eutheria</taxon>
        <taxon>Laurasiatheria</taxon>
        <taxon>Artiodactyla</taxon>
        <taxon>Ruminantia</taxon>
        <taxon>Pecora</taxon>
        <taxon>Cervidae</taxon>
        <taxon>Odocoileinae</taxon>
        <taxon>Rangifer</taxon>
    </lineage>
</organism>
<evidence type="ECO:0000313" key="1">
    <source>
        <dbReference type="EMBL" id="CAN0530819.1"/>
    </source>
</evidence>
<proteinExistence type="predicted"/>
<dbReference type="Proteomes" id="UP001162501">
    <property type="component" value="Chromosome 5"/>
</dbReference>
<gene>
    <name evidence="1" type="ORF">MRATA1EN22A_LOCUS24613</name>
</gene>
<reference evidence="1" key="2">
    <citation type="submission" date="2025-03" db="EMBL/GenBank/DDBJ databases">
        <authorList>
            <consortium name="ELIXIR-Norway"/>
            <consortium name="Elixir Norway"/>
        </authorList>
    </citation>
    <scope>NUCLEOTIDE SEQUENCE</scope>
</reference>
<dbReference type="EMBL" id="OX596089">
    <property type="protein sequence ID" value="CAN0530819.1"/>
    <property type="molecule type" value="Genomic_DNA"/>
</dbReference>
<sequence length="200" mass="21551">MTLGYLEGMFPSLGVRSSSFYTSVASLGLKPVCGGQHRGEHSFNLAELSMGCGGCDPQSPGRVAMVWRWLPAASQWGRGEKALEMALHGVPGSTTNFPRSGDGFDWPGHTYPKHPHQKQAASDLPAIASPSVPSSQCLRLWVPSRYSPCPCPALNTYMAVTGHDCRRTGCISPSPSEGEGRYFPPHPPRQQNGTIRSQEA</sequence>
<name>A0AC59ZYJ5_RANTA</name>
<reference evidence="1" key="1">
    <citation type="submission" date="2023-05" db="EMBL/GenBank/DDBJ databases">
        <authorList>
            <consortium name="ELIXIR-Norway"/>
        </authorList>
    </citation>
    <scope>NUCLEOTIDE SEQUENCE</scope>
</reference>
<protein>
    <submittedName>
        <fullName evidence="1">Uncharacterized protein</fullName>
    </submittedName>
</protein>
<evidence type="ECO:0000313" key="2">
    <source>
        <dbReference type="Proteomes" id="UP001162501"/>
    </source>
</evidence>
<accession>A0AC59ZYJ5</accession>